<evidence type="ECO:0000256" key="8">
    <source>
        <dbReference type="SAM" id="MobiDB-lite"/>
    </source>
</evidence>
<gene>
    <name evidence="10" type="ORF">CXG81DRAFT_23600</name>
</gene>
<protein>
    <recommendedName>
        <fullName evidence="12">Aquaporin</fullName>
    </recommendedName>
</protein>
<keyword evidence="5 9" id="KW-1133">Transmembrane helix</keyword>
<feature type="transmembrane region" description="Helical" evidence="9">
    <location>
        <begin position="115"/>
        <end position="145"/>
    </location>
</feature>
<dbReference type="PRINTS" id="PR00783">
    <property type="entry name" value="MINTRINSICP"/>
</dbReference>
<dbReference type="SUPFAM" id="SSF81338">
    <property type="entry name" value="Aquaporin-like"/>
    <property type="match status" value="1"/>
</dbReference>
<feature type="region of interest" description="Disordered" evidence="8">
    <location>
        <begin position="1"/>
        <end position="21"/>
    </location>
</feature>
<evidence type="ECO:0000256" key="9">
    <source>
        <dbReference type="SAM" id="Phobius"/>
    </source>
</evidence>
<dbReference type="InterPro" id="IPR034294">
    <property type="entry name" value="Aquaporin_transptr"/>
</dbReference>
<evidence type="ECO:0000256" key="3">
    <source>
        <dbReference type="ARBA" id="ARBA00022448"/>
    </source>
</evidence>
<organism evidence="10 11">
    <name type="scientific">Caulochytrium protostelioides</name>
    <dbReference type="NCBI Taxonomy" id="1555241"/>
    <lineage>
        <taxon>Eukaryota</taxon>
        <taxon>Fungi</taxon>
        <taxon>Fungi incertae sedis</taxon>
        <taxon>Chytridiomycota</taxon>
        <taxon>Chytridiomycota incertae sedis</taxon>
        <taxon>Chytridiomycetes</taxon>
        <taxon>Caulochytriales</taxon>
        <taxon>Caulochytriaceae</taxon>
        <taxon>Caulochytrium</taxon>
    </lineage>
</organism>
<proteinExistence type="inferred from homology"/>
<name>A0A4P9XE15_9FUNG</name>
<feature type="transmembrane region" description="Helical" evidence="9">
    <location>
        <begin position="191"/>
        <end position="212"/>
    </location>
</feature>
<feature type="transmembrane region" description="Helical" evidence="9">
    <location>
        <begin position="74"/>
        <end position="95"/>
    </location>
</feature>
<accession>A0A4P9XE15</accession>
<evidence type="ECO:0000313" key="10">
    <source>
        <dbReference type="EMBL" id="RKP03765.1"/>
    </source>
</evidence>
<evidence type="ECO:0000256" key="4">
    <source>
        <dbReference type="ARBA" id="ARBA00022692"/>
    </source>
</evidence>
<dbReference type="EMBL" id="ML014118">
    <property type="protein sequence ID" value="RKP03765.1"/>
    <property type="molecule type" value="Genomic_DNA"/>
</dbReference>
<dbReference type="Gene3D" id="1.20.1080.10">
    <property type="entry name" value="Glycerol uptake facilitator protein"/>
    <property type="match status" value="1"/>
</dbReference>
<dbReference type="Proteomes" id="UP000274922">
    <property type="component" value="Unassembled WGS sequence"/>
</dbReference>
<dbReference type="InterPro" id="IPR023271">
    <property type="entry name" value="Aquaporin-like"/>
</dbReference>
<keyword evidence="11" id="KW-1185">Reference proteome</keyword>
<dbReference type="PANTHER" id="PTHR19139">
    <property type="entry name" value="AQUAPORIN TRANSPORTER"/>
    <property type="match status" value="1"/>
</dbReference>
<dbReference type="OrthoDB" id="3222at2759"/>
<feature type="transmembrane region" description="Helical" evidence="9">
    <location>
        <begin position="219"/>
        <end position="240"/>
    </location>
</feature>
<sequence length="303" mass="31988">MGFLSATTGGLPTWSPKTDLDARGEPLHSPYSLYEKRYSDVAGGYAACDNGHGDIDYADVVPDSSLRKDLFQALAEFVGVTLMMFTTWMANSAAARQNESTGEGQSYMTGSIGSAFGAAMACFCVMPISGAALNPAVVVSLVVAGIMPLRKAGLYIVAEVLGGIMAAWMTIVFTPNTFIGANVVAYGVSRLQAFCLEVLMTAFLCLVVLALVTDKGPTMAGPVIIAIFVWLAHLDLIPFTGCSMNPASSIGGAIGEGQWANLWLFIFGPSIGGVVGSAIFMFFKYHGFARVENPFSDRPISVV</sequence>
<comment type="subcellular location">
    <subcellularLocation>
        <location evidence="1">Membrane</location>
        <topology evidence="1">Multi-pass membrane protein</topology>
    </subcellularLocation>
</comment>
<comment type="similarity">
    <text evidence="2 7">Belongs to the MIP/aquaporin (TC 1.A.8) family.</text>
</comment>
<keyword evidence="4 7" id="KW-0812">Transmembrane</keyword>
<feature type="transmembrane region" description="Helical" evidence="9">
    <location>
        <begin position="152"/>
        <end position="171"/>
    </location>
</feature>
<evidence type="ECO:0000256" key="7">
    <source>
        <dbReference type="RuleBase" id="RU000477"/>
    </source>
</evidence>
<evidence type="ECO:0000256" key="2">
    <source>
        <dbReference type="ARBA" id="ARBA00006175"/>
    </source>
</evidence>
<evidence type="ECO:0008006" key="12">
    <source>
        <dbReference type="Google" id="ProtNLM"/>
    </source>
</evidence>
<dbReference type="GO" id="GO:0015250">
    <property type="term" value="F:water channel activity"/>
    <property type="evidence" value="ECO:0007669"/>
    <property type="project" value="TreeGrafter"/>
</dbReference>
<keyword evidence="6 9" id="KW-0472">Membrane</keyword>
<dbReference type="GO" id="GO:0005886">
    <property type="term" value="C:plasma membrane"/>
    <property type="evidence" value="ECO:0007669"/>
    <property type="project" value="TreeGrafter"/>
</dbReference>
<evidence type="ECO:0000256" key="5">
    <source>
        <dbReference type="ARBA" id="ARBA00022989"/>
    </source>
</evidence>
<feature type="compositionally biased region" description="Polar residues" evidence="8">
    <location>
        <begin position="1"/>
        <end position="10"/>
    </location>
</feature>
<evidence type="ECO:0000256" key="1">
    <source>
        <dbReference type="ARBA" id="ARBA00004141"/>
    </source>
</evidence>
<dbReference type="Pfam" id="PF00230">
    <property type="entry name" value="MIP"/>
    <property type="match status" value="1"/>
</dbReference>
<dbReference type="InterPro" id="IPR000425">
    <property type="entry name" value="MIP"/>
</dbReference>
<keyword evidence="3 7" id="KW-0813">Transport</keyword>
<dbReference type="STRING" id="1555241.A0A4P9XE15"/>
<feature type="transmembrane region" description="Helical" evidence="9">
    <location>
        <begin position="260"/>
        <end position="283"/>
    </location>
</feature>
<reference evidence="11" key="1">
    <citation type="journal article" date="2018" name="Nat. Microbiol.">
        <title>Leveraging single-cell genomics to expand the fungal tree of life.</title>
        <authorList>
            <person name="Ahrendt S.R."/>
            <person name="Quandt C.A."/>
            <person name="Ciobanu D."/>
            <person name="Clum A."/>
            <person name="Salamov A."/>
            <person name="Andreopoulos B."/>
            <person name="Cheng J.F."/>
            <person name="Woyke T."/>
            <person name="Pelin A."/>
            <person name="Henrissat B."/>
            <person name="Reynolds N.K."/>
            <person name="Benny G.L."/>
            <person name="Smith M.E."/>
            <person name="James T.Y."/>
            <person name="Grigoriev I.V."/>
        </authorList>
    </citation>
    <scope>NUCLEOTIDE SEQUENCE [LARGE SCALE GENOMIC DNA]</scope>
    <source>
        <strain evidence="11">ATCC 52028</strain>
    </source>
</reference>
<dbReference type="PANTHER" id="PTHR19139:SF199">
    <property type="entry name" value="MIP17260P"/>
    <property type="match status" value="1"/>
</dbReference>
<evidence type="ECO:0000313" key="11">
    <source>
        <dbReference type="Proteomes" id="UP000274922"/>
    </source>
</evidence>
<dbReference type="AlphaFoldDB" id="A0A4P9XE15"/>
<evidence type="ECO:0000256" key="6">
    <source>
        <dbReference type="ARBA" id="ARBA00023136"/>
    </source>
</evidence>